<feature type="region of interest" description="Disordered" evidence="1">
    <location>
        <begin position="1"/>
        <end position="132"/>
    </location>
</feature>
<accession>A0A6J4S848</accession>
<gene>
    <name evidence="2" type="ORF">AVDCRST_MAG53-1526</name>
</gene>
<feature type="compositionally biased region" description="Basic and acidic residues" evidence="1">
    <location>
        <begin position="12"/>
        <end position="28"/>
    </location>
</feature>
<reference evidence="2" key="1">
    <citation type="submission" date="2020-02" db="EMBL/GenBank/DDBJ databases">
        <authorList>
            <person name="Meier V. D."/>
        </authorList>
    </citation>
    <scope>NUCLEOTIDE SEQUENCE</scope>
    <source>
        <strain evidence="2">AVDCRST_MAG53</strain>
    </source>
</reference>
<feature type="non-terminal residue" evidence="2">
    <location>
        <position position="1"/>
    </location>
</feature>
<evidence type="ECO:0000313" key="2">
    <source>
        <dbReference type="EMBL" id="CAA9492192.1"/>
    </source>
</evidence>
<sequence>EPTTRGDPCHPGGHDARLSLRTRYRSDSRAGTAGPRRREGDPRRRPRGLRVGGRPHRGDRAHRARAPGLEVRRPAEGHDAHLLLPPRRALGDGRPGVPGRGVRRLVDGRRAAALARRGPADRARGWDGRRPL</sequence>
<dbReference type="EMBL" id="CADCVR010000046">
    <property type="protein sequence ID" value="CAA9492192.1"/>
    <property type="molecule type" value="Genomic_DNA"/>
</dbReference>
<organism evidence="2">
    <name type="scientific">uncultured Solirubrobacteraceae bacterium</name>
    <dbReference type="NCBI Taxonomy" id="1162706"/>
    <lineage>
        <taxon>Bacteria</taxon>
        <taxon>Bacillati</taxon>
        <taxon>Actinomycetota</taxon>
        <taxon>Thermoleophilia</taxon>
        <taxon>Solirubrobacterales</taxon>
        <taxon>Solirubrobacteraceae</taxon>
        <taxon>environmental samples</taxon>
    </lineage>
</organism>
<evidence type="ECO:0000256" key="1">
    <source>
        <dbReference type="SAM" id="MobiDB-lite"/>
    </source>
</evidence>
<feature type="non-terminal residue" evidence="2">
    <location>
        <position position="132"/>
    </location>
</feature>
<dbReference type="AlphaFoldDB" id="A0A6J4S848"/>
<feature type="compositionally biased region" description="Basic residues" evidence="1">
    <location>
        <begin position="44"/>
        <end position="65"/>
    </location>
</feature>
<feature type="compositionally biased region" description="Basic and acidic residues" evidence="1">
    <location>
        <begin position="118"/>
        <end position="132"/>
    </location>
</feature>
<feature type="compositionally biased region" description="Basic and acidic residues" evidence="1">
    <location>
        <begin position="70"/>
        <end position="81"/>
    </location>
</feature>
<proteinExistence type="predicted"/>
<name>A0A6J4S848_9ACTN</name>
<protein>
    <submittedName>
        <fullName evidence="2">Uncharacterized protein</fullName>
    </submittedName>
</protein>